<keyword evidence="2" id="KW-1185">Reference proteome</keyword>
<reference evidence="1" key="1">
    <citation type="journal article" date="2023" name="Insect Mol. Biol.">
        <title>Genome sequencing provides insights into the evolution of gene families encoding plant cell wall-degrading enzymes in longhorned beetles.</title>
        <authorList>
            <person name="Shin N.R."/>
            <person name="Okamura Y."/>
            <person name="Kirsch R."/>
            <person name="Pauchet Y."/>
        </authorList>
    </citation>
    <scope>NUCLEOTIDE SEQUENCE</scope>
    <source>
        <strain evidence="1">MMC_N1</strain>
    </source>
</reference>
<protein>
    <submittedName>
        <fullName evidence="1">Uncharacterized protein</fullName>
    </submittedName>
</protein>
<name>A0ABQ9JN01_9CUCU</name>
<accession>A0ABQ9JN01</accession>
<evidence type="ECO:0000313" key="2">
    <source>
        <dbReference type="Proteomes" id="UP001162164"/>
    </source>
</evidence>
<proteinExistence type="predicted"/>
<organism evidence="1 2">
    <name type="scientific">Molorchus minor</name>
    <dbReference type="NCBI Taxonomy" id="1323400"/>
    <lineage>
        <taxon>Eukaryota</taxon>
        <taxon>Metazoa</taxon>
        <taxon>Ecdysozoa</taxon>
        <taxon>Arthropoda</taxon>
        <taxon>Hexapoda</taxon>
        <taxon>Insecta</taxon>
        <taxon>Pterygota</taxon>
        <taxon>Neoptera</taxon>
        <taxon>Endopterygota</taxon>
        <taxon>Coleoptera</taxon>
        <taxon>Polyphaga</taxon>
        <taxon>Cucujiformia</taxon>
        <taxon>Chrysomeloidea</taxon>
        <taxon>Cerambycidae</taxon>
        <taxon>Lamiinae</taxon>
        <taxon>Monochamini</taxon>
        <taxon>Molorchus</taxon>
    </lineage>
</organism>
<dbReference type="EMBL" id="JAPWTJ010000325">
    <property type="protein sequence ID" value="KAJ8979626.1"/>
    <property type="molecule type" value="Genomic_DNA"/>
</dbReference>
<evidence type="ECO:0000313" key="1">
    <source>
        <dbReference type="EMBL" id="KAJ8979626.1"/>
    </source>
</evidence>
<comment type="caution">
    <text evidence="1">The sequence shown here is derived from an EMBL/GenBank/DDBJ whole genome shotgun (WGS) entry which is preliminary data.</text>
</comment>
<dbReference type="Proteomes" id="UP001162164">
    <property type="component" value="Unassembled WGS sequence"/>
</dbReference>
<sequence>MTFLDMDDPWCYQWRGNRAVAYYVKEGHLDVPYKSKSVETCDKCIAADLNIEYESERAKLIMEYEKTPSGTS</sequence>
<gene>
    <name evidence="1" type="ORF">NQ317_015193</name>
</gene>